<protein>
    <submittedName>
        <fullName evidence="1">Uncharacterized protein</fullName>
    </submittedName>
</protein>
<reference evidence="1 2" key="1">
    <citation type="submission" date="2015-01" db="EMBL/GenBank/DDBJ databases">
        <title>Evolution of Trichinella species and genotypes.</title>
        <authorList>
            <person name="Korhonen P.K."/>
            <person name="Edoardo P."/>
            <person name="Giuseppe L.R."/>
            <person name="Gasser R.B."/>
        </authorList>
    </citation>
    <scope>NUCLEOTIDE SEQUENCE [LARGE SCALE GENOMIC DNA]</scope>
    <source>
        <strain evidence="1">ISS417</strain>
    </source>
</reference>
<accession>A0A0V0UJQ5</accession>
<keyword evidence="2" id="KW-1185">Reference proteome</keyword>
<sequence>MSSSSSSRRRELGKVKMKSQSALYKLCGANDDDKEGGASSNGRRPFQASQAKRRLSKWEMFNNECYVSSDDQPIGRAKLFSDHWTGFSDLPTKISALHYPSIGRRPNTNFQFGLSLIICPIKKFHSRAVSTTIRFSCALWTLDPTDKRFMGEYYTCGFCPSNNTMINVLLGDQNAAINPKWGGLREARLKNNVHFLLGRANIYGM</sequence>
<evidence type="ECO:0000313" key="1">
    <source>
        <dbReference type="EMBL" id="KRX51015.1"/>
    </source>
</evidence>
<evidence type="ECO:0000313" key="2">
    <source>
        <dbReference type="Proteomes" id="UP000055048"/>
    </source>
</evidence>
<gene>
    <name evidence="1" type="ORF">T05_13437</name>
</gene>
<proteinExistence type="predicted"/>
<comment type="caution">
    <text evidence="1">The sequence shown here is derived from an EMBL/GenBank/DDBJ whole genome shotgun (WGS) entry which is preliminary data.</text>
</comment>
<dbReference type="EMBL" id="JYDJ01000002">
    <property type="protein sequence ID" value="KRX51015.1"/>
    <property type="molecule type" value="Genomic_DNA"/>
</dbReference>
<name>A0A0V0UJQ5_9BILA</name>
<dbReference type="AlphaFoldDB" id="A0A0V0UJQ5"/>
<organism evidence="1 2">
    <name type="scientific">Trichinella murrelli</name>
    <dbReference type="NCBI Taxonomy" id="144512"/>
    <lineage>
        <taxon>Eukaryota</taxon>
        <taxon>Metazoa</taxon>
        <taxon>Ecdysozoa</taxon>
        <taxon>Nematoda</taxon>
        <taxon>Enoplea</taxon>
        <taxon>Dorylaimia</taxon>
        <taxon>Trichinellida</taxon>
        <taxon>Trichinellidae</taxon>
        <taxon>Trichinella</taxon>
    </lineage>
</organism>
<dbReference type="Proteomes" id="UP000055048">
    <property type="component" value="Unassembled WGS sequence"/>
</dbReference>